<evidence type="ECO:0000313" key="3">
    <source>
        <dbReference type="Proteomes" id="UP000184063"/>
    </source>
</evidence>
<evidence type="ECO:0000313" key="2">
    <source>
        <dbReference type="EMBL" id="OJZ86901.1"/>
    </source>
</evidence>
<dbReference type="VEuPathDB" id="FungiDB:ASPFODRAFT_617079"/>
<dbReference type="Proteomes" id="UP000184063">
    <property type="component" value="Unassembled WGS sequence"/>
</dbReference>
<protein>
    <submittedName>
        <fullName evidence="2">Uncharacterized protein</fullName>
    </submittedName>
</protein>
<reference evidence="3" key="1">
    <citation type="journal article" date="2017" name="Genome Biol.">
        <title>Comparative genomics reveals high biological diversity and specific adaptations in the industrially and medically important fungal genus Aspergillus.</title>
        <authorList>
            <person name="de Vries R.P."/>
            <person name="Riley R."/>
            <person name="Wiebenga A."/>
            <person name="Aguilar-Osorio G."/>
            <person name="Amillis S."/>
            <person name="Uchima C.A."/>
            <person name="Anderluh G."/>
            <person name="Asadollahi M."/>
            <person name="Askin M."/>
            <person name="Barry K."/>
            <person name="Battaglia E."/>
            <person name="Bayram O."/>
            <person name="Benocci T."/>
            <person name="Braus-Stromeyer S.A."/>
            <person name="Caldana C."/>
            <person name="Canovas D."/>
            <person name="Cerqueira G.C."/>
            <person name="Chen F."/>
            <person name="Chen W."/>
            <person name="Choi C."/>
            <person name="Clum A."/>
            <person name="Dos Santos R.A."/>
            <person name="Damasio A.R."/>
            <person name="Diallinas G."/>
            <person name="Emri T."/>
            <person name="Fekete E."/>
            <person name="Flipphi M."/>
            <person name="Freyberg S."/>
            <person name="Gallo A."/>
            <person name="Gournas C."/>
            <person name="Habgood R."/>
            <person name="Hainaut M."/>
            <person name="Harispe M.L."/>
            <person name="Henrissat B."/>
            <person name="Hilden K.S."/>
            <person name="Hope R."/>
            <person name="Hossain A."/>
            <person name="Karabika E."/>
            <person name="Karaffa L."/>
            <person name="Karanyi Z."/>
            <person name="Krasevec N."/>
            <person name="Kuo A."/>
            <person name="Kusch H."/>
            <person name="LaButti K."/>
            <person name="Lagendijk E.L."/>
            <person name="Lapidus A."/>
            <person name="Levasseur A."/>
            <person name="Lindquist E."/>
            <person name="Lipzen A."/>
            <person name="Logrieco A.F."/>
            <person name="MacCabe A."/>
            <person name="Maekelae M.R."/>
            <person name="Malavazi I."/>
            <person name="Melin P."/>
            <person name="Meyer V."/>
            <person name="Mielnichuk N."/>
            <person name="Miskei M."/>
            <person name="Molnar A.P."/>
            <person name="Mule G."/>
            <person name="Ngan C.Y."/>
            <person name="Orejas M."/>
            <person name="Orosz E."/>
            <person name="Ouedraogo J.P."/>
            <person name="Overkamp K.M."/>
            <person name="Park H.-S."/>
            <person name="Perrone G."/>
            <person name="Piumi F."/>
            <person name="Punt P.J."/>
            <person name="Ram A.F."/>
            <person name="Ramon A."/>
            <person name="Rauscher S."/>
            <person name="Record E."/>
            <person name="Riano-Pachon D.M."/>
            <person name="Robert V."/>
            <person name="Roehrig J."/>
            <person name="Ruller R."/>
            <person name="Salamov A."/>
            <person name="Salih N.S."/>
            <person name="Samson R.A."/>
            <person name="Sandor E."/>
            <person name="Sanguinetti M."/>
            <person name="Schuetze T."/>
            <person name="Sepcic K."/>
            <person name="Shelest E."/>
            <person name="Sherlock G."/>
            <person name="Sophianopoulou V."/>
            <person name="Squina F.M."/>
            <person name="Sun H."/>
            <person name="Susca A."/>
            <person name="Todd R.B."/>
            <person name="Tsang A."/>
            <person name="Unkles S.E."/>
            <person name="van de Wiele N."/>
            <person name="van Rossen-Uffink D."/>
            <person name="Oliveira J.V."/>
            <person name="Vesth T.C."/>
            <person name="Visser J."/>
            <person name="Yu J.-H."/>
            <person name="Zhou M."/>
            <person name="Andersen M.R."/>
            <person name="Archer D.B."/>
            <person name="Baker S.E."/>
            <person name="Benoit I."/>
            <person name="Brakhage A.A."/>
            <person name="Braus G.H."/>
            <person name="Fischer R."/>
            <person name="Frisvad J.C."/>
            <person name="Goldman G.H."/>
            <person name="Houbraken J."/>
            <person name="Oakley B."/>
            <person name="Pocsi I."/>
            <person name="Scazzocchio C."/>
            <person name="Seiboth B."/>
            <person name="vanKuyk P.A."/>
            <person name="Wortman J."/>
            <person name="Dyer P.S."/>
            <person name="Grigoriev I.V."/>
        </authorList>
    </citation>
    <scope>NUCLEOTIDE SEQUENCE [LARGE SCALE GENOMIC DNA]</scope>
    <source>
        <strain evidence="3">CBS 106.47</strain>
    </source>
</reference>
<gene>
    <name evidence="2" type="ORF">ASPFODRAFT_617079</name>
</gene>
<proteinExistence type="predicted"/>
<organism evidence="2 3">
    <name type="scientific">Aspergillus luchuensis (strain CBS 106.47)</name>
    <dbReference type="NCBI Taxonomy" id="1137211"/>
    <lineage>
        <taxon>Eukaryota</taxon>
        <taxon>Fungi</taxon>
        <taxon>Dikarya</taxon>
        <taxon>Ascomycota</taxon>
        <taxon>Pezizomycotina</taxon>
        <taxon>Eurotiomycetes</taxon>
        <taxon>Eurotiomycetidae</taxon>
        <taxon>Eurotiales</taxon>
        <taxon>Aspergillaceae</taxon>
        <taxon>Aspergillus</taxon>
        <taxon>Aspergillus subgen. Circumdati</taxon>
    </lineage>
</organism>
<evidence type="ECO:0000256" key="1">
    <source>
        <dbReference type="SAM" id="MobiDB-lite"/>
    </source>
</evidence>
<accession>A0A1M3TJG4</accession>
<dbReference type="AlphaFoldDB" id="A0A1M3TJG4"/>
<dbReference type="EMBL" id="KV878241">
    <property type="protein sequence ID" value="OJZ86901.1"/>
    <property type="molecule type" value="Genomic_DNA"/>
</dbReference>
<name>A0A1M3TJG4_ASPLC</name>
<sequence length="161" mass="17964">MRGCRMTGRRGKQGELGSWPKRASGRRCLHASGIRTAARPIRTLTMPCSVTCTAMDNLMAIDHPESLFEQKTHTLQRYPSVQYWTGRNPAQLQAATFFSTLVALNSSDARGMHVHLRNLIDPLRPSDLQHGTFLRESNWLGDALGFKKAIRINCIITDAAS</sequence>
<feature type="region of interest" description="Disordered" evidence="1">
    <location>
        <begin position="1"/>
        <end position="21"/>
    </location>
</feature>